<keyword evidence="3" id="KW-1003">Cell membrane</keyword>
<dbReference type="PANTHER" id="PTHR33121:SF81">
    <property type="entry name" value="CYCLIC DI-GMP PHOSPHODIESTERASE PDEB-RELATED"/>
    <property type="match status" value="1"/>
</dbReference>
<evidence type="ECO:0000256" key="10">
    <source>
        <dbReference type="SAM" id="Phobius"/>
    </source>
</evidence>
<dbReference type="EC" id="3.1.4.52" evidence="2"/>
<sequence length="541" mass="60284">MRIRRMSFPAALLFFFCLLSLLGGLTGNWIGEKLRQQRAFAEMNSRSQSIKAHVERILASAHKTIDAANASEYETCSPDHLAYMRELVFSAFHIKDIGQLRDERLICSTLLTNKMDLLPRSQEDVRLRDGTYVYGDKALITPRSRGPILGRGNANVVLSSTALDAFHAPHFASFSVVLTNEDQTQFARLYSFPQTYLAQDNLELIFAGQGRNAALLASSSPQITTCDNETGVCVNLALNPQWRNSANRLFAFLFTGLGVLLGAVGGLTWLYFHNRNRSLEVMLKKSLSAKTLSVVYQPIVDLTDGKLLAFEALARWEITKGEFIPPDIFIPRAETAGLADKITIFVLERVLEEMGDLLRNDRTMRININLTSNNLQNHDFPTILAQSLAAADIKPHQIGLELTERNAVDFAKAASCVQKLREQGHLIYIDDFGTGYSSLAYLGQLHVDAIKIDKAFTRMIGIECDTISIVPHIVTMAQNYGLDVVVEGIETNAQWESLRRLNNRLTGQGWLFGKPMTAIAAQRQIAQREASSDVSNQDKTQ</sequence>
<keyword evidence="8 10" id="KW-0472">Membrane</keyword>
<evidence type="ECO:0000259" key="11">
    <source>
        <dbReference type="PROSITE" id="PS50883"/>
    </source>
</evidence>
<gene>
    <name evidence="12" type="ORF">C7374_101640</name>
</gene>
<evidence type="ECO:0000256" key="1">
    <source>
        <dbReference type="ARBA" id="ARBA00004651"/>
    </source>
</evidence>
<dbReference type="AlphaFoldDB" id="A0A364K011"/>
<dbReference type="Proteomes" id="UP000249453">
    <property type="component" value="Unassembled WGS sequence"/>
</dbReference>
<dbReference type="GO" id="GO:0005886">
    <property type="term" value="C:plasma membrane"/>
    <property type="evidence" value="ECO:0007669"/>
    <property type="project" value="UniProtKB-SubCell"/>
</dbReference>
<keyword evidence="4" id="KW-0973">c-di-GMP</keyword>
<evidence type="ECO:0000256" key="7">
    <source>
        <dbReference type="ARBA" id="ARBA00022989"/>
    </source>
</evidence>
<dbReference type="Gene3D" id="3.20.20.450">
    <property type="entry name" value="EAL domain"/>
    <property type="match status" value="1"/>
</dbReference>
<evidence type="ECO:0000256" key="2">
    <source>
        <dbReference type="ARBA" id="ARBA00012282"/>
    </source>
</evidence>
<dbReference type="EMBL" id="QLMK01000001">
    <property type="protein sequence ID" value="RAK34306.1"/>
    <property type="molecule type" value="Genomic_DNA"/>
</dbReference>
<dbReference type="PROSITE" id="PS50883">
    <property type="entry name" value="EAL"/>
    <property type="match status" value="1"/>
</dbReference>
<evidence type="ECO:0000256" key="6">
    <source>
        <dbReference type="ARBA" id="ARBA00022801"/>
    </source>
</evidence>
<dbReference type="GO" id="GO:0071111">
    <property type="term" value="F:cyclic-guanylate-specific phosphodiesterase activity"/>
    <property type="evidence" value="ECO:0007669"/>
    <property type="project" value="UniProtKB-EC"/>
</dbReference>
<organism evidence="12 13">
    <name type="scientific">Falsochrobactrum ovis</name>
    <dbReference type="NCBI Taxonomy" id="1293442"/>
    <lineage>
        <taxon>Bacteria</taxon>
        <taxon>Pseudomonadati</taxon>
        <taxon>Pseudomonadota</taxon>
        <taxon>Alphaproteobacteria</taxon>
        <taxon>Hyphomicrobiales</taxon>
        <taxon>Brucellaceae</taxon>
        <taxon>Falsochrobactrum</taxon>
    </lineage>
</organism>
<evidence type="ECO:0000313" key="12">
    <source>
        <dbReference type="EMBL" id="RAK34306.1"/>
    </source>
</evidence>
<dbReference type="SUPFAM" id="SSF141868">
    <property type="entry name" value="EAL domain-like"/>
    <property type="match status" value="1"/>
</dbReference>
<dbReference type="OrthoDB" id="9814202at2"/>
<dbReference type="CDD" id="cd01948">
    <property type="entry name" value="EAL"/>
    <property type="match status" value="1"/>
</dbReference>
<comment type="subcellular location">
    <subcellularLocation>
        <location evidence="1">Cell membrane</location>
        <topology evidence="1">Multi-pass membrane protein</topology>
    </subcellularLocation>
</comment>
<comment type="caution">
    <text evidence="12">The sequence shown here is derived from an EMBL/GenBank/DDBJ whole genome shotgun (WGS) entry which is preliminary data.</text>
</comment>
<keyword evidence="6" id="KW-0378">Hydrolase</keyword>
<keyword evidence="7 10" id="KW-1133">Transmembrane helix</keyword>
<evidence type="ECO:0000256" key="3">
    <source>
        <dbReference type="ARBA" id="ARBA00022475"/>
    </source>
</evidence>
<dbReference type="InterPro" id="IPR024744">
    <property type="entry name" value="CSS-motif_dom"/>
</dbReference>
<dbReference type="InterPro" id="IPR050706">
    <property type="entry name" value="Cyclic-di-GMP_PDE-like"/>
</dbReference>
<evidence type="ECO:0000256" key="5">
    <source>
        <dbReference type="ARBA" id="ARBA00022692"/>
    </source>
</evidence>
<keyword evidence="5 10" id="KW-0812">Transmembrane</keyword>
<comment type="catalytic activity">
    <reaction evidence="9">
        <text>3',3'-c-di-GMP + H2O = 5'-phosphoguanylyl(3'-&gt;5')guanosine + H(+)</text>
        <dbReference type="Rhea" id="RHEA:24902"/>
        <dbReference type="ChEBI" id="CHEBI:15377"/>
        <dbReference type="ChEBI" id="CHEBI:15378"/>
        <dbReference type="ChEBI" id="CHEBI:58754"/>
        <dbReference type="ChEBI" id="CHEBI:58805"/>
        <dbReference type="EC" id="3.1.4.52"/>
    </reaction>
</comment>
<dbReference type="RefSeq" id="WP_111574131.1">
    <property type="nucleotide sequence ID" value="NZ_JBHRWF010000001.1"/>
</dbReference>
<protein>
    <recommendedName>
        <fullName evidence="2">cyclic-guanylate-specific phosphodiesterase</fullName>
        <ecNumber evidence="2">3.1.4.52</ecNumber>
    </recommendedName>
</protein>
<proteinExistence type="predicted"/>
<name>A0A364K011_9HYPH</name>
<dbReference type="InterPro" id="IPR001633">
    <property type="entry name" value="EAL_dom"/>
</dbReference>
<keyword evidence="13" id="KW-1185">Reference proteome</keyword>
<reference evidence="12 13" key="1">
    <citation type="submission" date="2018-06" db="EMBL/GenBank/DDBJ databases">
        <title>Genomic Encyclopedia of Type Strains, Phase IV (KMG-IV): sequencing the most valuable type-strain genomes for metagenomic binning, comparative biology and taxonomic classification.</title>
        <authorList>
            <person name="Goeker M."/>
        </authorList>
    </citation>
    <scope>NUCLEOTIDE SEQUENCE [LARGE SCALE GENOMIC DNA]</scope>
    <source>
        <strain evidence="12 13">DSM 26720</strain>
    </source>
</reference>
<evidence type="ECO:0000313" key="13">
    <source>
        <dbReference type="Proteomes" id="UP000249453"/>
    </source>
</evidence>
<evidence type="ECO:0000256" key="9">
    <source>
        <dbReference type="ARBA" id="ARBA00034290"/>
    </source>
</evidence>
<dbReference type="PANTHER" id="PTHR33121">
    <property type="entry name" value="CYCLIC DI-GMP PHOSPHODIESTERASE PDEF"/>
    <property type="match status" value="1"/>
</dbReference>
<dbReference type="InterPro" id="IPR035919">
    <property type="entry name" value="EAL_sf"/>
</dbReference>
<evidence type="ECO:0000256" key="4">
    <source>
        <dbReference type="ARBA" id="ARBA00022636"/>
    </source>
</evidence>
<dbReference type="Pfam" id="PF12792">
    <property type="entry name" value="CSS-motif"/>
    <property type="match status" value="1"/>
</dbReference>
<feature type="domain" description="EAL" evidence="11">
    <location>
        <begin position="276"/>
        <end position="529"/>
    </location>
</feature>
<dbReference type="Pfam" id="PF00563">
    <property type="entry name" value="EAL"/>
    <property type="match status" value="1"/>
</dbReference>
<evidence type="ECO:0000256" key="8">
    <source>
        <dbReference type="ARBA" id="ARBA00023136"/>
    </source>
</evidence>
<feature type="transmembrane region" description="Helical" evidence="10">
    <location>
        <begin position="249"/>
        <end position="272"/>
    </location>
</feature>
<accession>A0A364K011</accession>
<dbReference type="SMART" id="SM00052">
    <property type="entry name" value="EAL"/>
    <property type="match status" value="1"/>
</dbReference>